<dbReference type="VEuPathDB" id="FungiDB:PC110_g7821"/>
<reference evidence="1" key="1">
    <citation type="submission" date="2021-01" db="EMBL/GenBank/DDBJ databases">
        <title>Phytophthora aleatoria, a newly-described species from Pinus radiata is distinct from Phytophthora cactorum isolates based on comparative genomics.</title>
        <authorList>
            <person name="Mcdougal R."/>
            <person name="Panda P."/>
            <person name="Williams N."/>
            <person name="Studholme D.J."/>
        </authorList>
    </citation>
    <scope>NUCLEOTIDE SEQUENCE</scope>
    <source>
        <strain evidence="1">NZFS 3830</strain>
    </source>
</reference>
<dbReference type="AlphaFoldDB" id="A0A8T1UM93"/>
<evidence type="ECO:0000313" key="1">
    <source>
        <dbReference type="EMBL" id="KAG6965483.1"/>
    </source>
</evidence>
<name>A0A8T1UM93_9STRA</name>
<dbReference type="Proteomes" id="UP000688947">
    <property type="component" value="Unassembled WGS sequence"/>
</dbReference>
<dbReference type="EMBL" id="JAENGZ010000204">
    <property type="protein sequence ID" value="KAG6965483.1"/>
    <property type="molecule type" value="Genomic_DNA"/>
</dbReference>
<feature type="non-terminal residue" evidence="1">
    <location>
        <position position="253"/>
    </location>
</feature>
<dbReference type="VEuPathDB" id="FungiDB:PC110_g13594"/>
<proteinExistence type="predicted"/>
<sequence>FTLSGTTSLAKNVADHIDTEQESRSKHLPNLCIGYGIGLKDNIQTTTVWNKSTSSWDKVVTTVAPGGALDEGGDVIHKMRKLNNYFRSLKQRNALKKIHEALSYPELEPMADQDVRVAYNGKLVRRSVVNYAALMHISVYQRLYYDNTLSSYVVVFRRLAENNLKAFKFEAMATEAPGAKDANEARHHRVLRTRSQFSDAGRTCLKLTLLQLQGRFPKVSTEVMACILLDPRTKSRAKRIEVIGDIPCKEEKA</sequence>
<accession>A0A8T1UM93</accession>
<gene>
    <name evidence="1" type="ORF">JG687_00005419</name>
</gene>
<dbReference type="OrthoDB" id="117231at2759"/>
<protein>
    <submittedName>
        <fullName evidence="1">Uncharacterized protein</fullName>
    </submittedName>
</protein>
<evidence type="ECO:0000313" key="2">
    <source>
        <dbReference type="Proteomes" id="UP000688947"/>
    </source>
</evidence>
<organism evidence="1 2">
    <name type="scientific">Phytophthora cactorum</name>
    <dbReference type="NCBI Taxonomy" id="29920"/>
    <lineage>
        <taxon>Eukaryota</taxon>
        <taxon>Sar</taxon>
        <taxon>Stramenopiles</taxon>
        <taxon>Oomycota</taxon>
        <taxon>Peronosporomycetes</taxon>
        <taxon>Peronosporales</taxon>
        <taxon>Peronosporaceae</taxon>
        <taxon>Phytophthora</taxon>
    </lineage>
</organism>
<comment type="caution">
    <text evidence="1">The sequence shown here is derived from an EMBL/GenBank/DDBJ whole genome shotgun (WGS) entry which is preliminary data.</text>
</comment>
<feature type="non-terminal residue" evidence="1">
    <location>
        <position position="1"/>
    </location>
</feature>